<organism evidence="2 3">
    <name type="scientific">Bacillus bombysepticus str. Wang</name>
    <dbReference type="NCBI Taxonomy" id="1330043"/>
    <lineage>
        <taxon>Bacteria</taxon>
        <taxon>Bacillati</taxon>
        <taxon>Bacillota</taxon>
        <taxon>Bacilli</taxon>
        <taxon>Bacillales</taxon>
        <taxon>Bacillaceae</taxon>
        <taxon>Bacillus</taxon>
        <taxon>Bacillus cereus group</taxon>
    </lineage>
</organism>
<name>A0A9W3LGS8_9BACI</name>
<keyword evidence="1" id="KW-0472">Membrane</keyword>
<evidence type="ECO:0000256" key="1">
    <source>
        <dbReference type="SAM" id="Phobius"/>
    </source>
</evidence>
<evidence type="ECO:0000313" key="3">
    <source>
        <dbReference type="Proteomes" id="UP000031778"/>
    </source>
</evidence>
<gene>
    <name evidence="2" type="ORF">CY96_28320</name>
</gene>
<keyword evidence="1" id="KW-0812">Transmembrane</keyword>
<reference evidence="3" key="1">
    <citation type="submission" date="2014-03" db="EMBL/GenBank/DDBJ databases">
        <title>The Complete Genome Sequence of Bacillus bombyseptieus.</title>
        <authorList>
            <person name="Cheng T."/>
            <person name="Lin P."/>
            <person name="Jin S."/>
            <person name="Wu Y."/>
            <person name="Fu B."/>
            <person name="Long R."/>
            <person name="Liu D."/>
            <person name="Guo Y."/>
            <person name="Peng L."/>
            <person name="Xia Q."/>
        </authorList>
    </citation>
    <scope>NUCLEOTIDE SEQUENCE [LARGE SCALE GENOMIC DNA]</scope>
    <source>
        <strain evidence="3">wang</strain>
        <plasmid evidence="3">pBb</plasmid>
    </source>
</reference>
<feature type="transmembrane region" description="Helical" evidence="1">
    <location>
        <begin position="89"/>
        <end position="110"/>
    </location>
</feature>
<dbReference type="RefSeq" id="WP_044585199.1">
    <property type="nucleotide sequence ID" value="NZ_CP007513.1"/>
</dbReference>
<dbReference type="Proteomes" id="UP000031778">
    <property type="component" value="Plasmid pBb"/>
</dbReference>
<keyword evidence="3" id="KW-1185">Reference proteome</keyword>
<dbReference type="EMBL" id="CP007513">
    <property type="protein sequence ID" value="AHX21717.1"/>
    <property type="molecule type" value="Genomic_DNA"/>
</dbReference>
<accession>A0A9W3LGS8</accession>
<evidence type="ECO:0000313" key="2">
    <source>
        <dbReference type="EMBL" id="AHX21717.1"/>
    </source>
</evidence>
<feature type="transmembrane region" description="Helical" evidence="1">
    <location>
        <begin position="62"/>
        <end position="83"/>
    </location>
</feature>
<sequence length="131" mass="14708">MRMLIGTAANFVSGYYIGRNSGLLGTLLGWAFLLGGGYLLIENWDSITVWMHSLNIVRGLDGYEDMSNGFIFICLVVSGFILILLSPIFIILLIVCFVLMNIVACTLVLLTSPSTYIKKKDKESEWEWVQF</sequence>
<keyword evidence="1" id="KW-1133">Transmembrane helix</keyword>
<keyword evidence="2" id="KW-0614">Plasmid</keyword>
<geneLocation type="plasmid" evidence="2 3">
    <name>pBb</name>
</geneLocation>
<feature type="transmembrane region" description="Helical" evidence="1">
    <location>
        <begin position="24"/>
        <end position="41"/>
    </location>
</feature>
<dbReference type="AlphaFoldDB" id="A0A9W3LGS8"/>
<proteinExistence type="predicted"/>
<dbReference type="KEGG" id="bby:CY96_28320"/>
<protein>
    <submittedName>
        <fullName evidence="2">Membrane protein</fullName>
    </submittedName>
</protein>